<reference evidence="2 3" key="1">
    <citation type="submission" date="2021-01" db="EMBL/GenBank/DDBJ databases">
        <title>Sequencing the genomes of 1000 actinobacteria strains.</title>
        <authorList>
            <person name="Klenk H.-P."/>
        </authorList>
    </citation>
    <scope>NUCLEOTIDE SEQUENCE [LARGE SCALE GENOMIC DNA]</scope>
    <source>
        <strain evidence="2 3">DSM 18662</strain>
    </source>
</reference>
<evidence type="ECO:0000313" key="3">
    <source>
        <dbReference type="Proteomes" id="UP000704762"/>
    </source>
</evidence>
<evidence type="ECO:0000313" key="2">
    <source>
        <dbReference type="EMBL" id="MBM7798269.1"/>
    </source>
</evidence>
<feature type="transmembrane region" description="Helical" evidence="1">
    <location>
        <begin position="57"/>
        <end position="76"/>
    </location>
</feature>
<proteinExistence type="predicted"/>
<dbReference type="EMBL" id="JAFBCF010000001">
    <property type="protein sequence ID" value="MBM7798269.1"/>
    <property type="molecule type" value="Genomic_DNA"/>
</dbReference>
<keyword evidence="1" id="KW-1133">Transmembrane helix</keyword>
<evidence type="ECO:0000256" key="1">
    <source>
        <dbReference type="SAM" id="Phobius"/>
    </source>
</evidence>
<feature type="transmembrane region" description="Helical" evidence="1">
    <location>
        <begin position="12"/>
        <end position="37"/>
    </location>
</feature>
<keyword evidence="3" id="KW-1185">Reference proteome</keyword>
<accession>A0ABS2RGY1</accession>
<sequence length="109" mass="11727">MSPHKFLPRTSAGWVVVALAVFVVVPLPMALGISLLARLWSTTGLSVSANNTVVRSGGMLMLASAIASGVVGWIVIARGRDRARLVWIMTVTTTAFALFLILGEAFWWE</sequence>
<organism evidence="2 3">
    <name type="scientific">Microlunatus panaciterrae</name>
    <dbReference type="NCBI Taxonomy" id="400768"/>
    <lineage>
        <taxon>Bacteria</taxon>
        <taxon>Bacillati</taxon>
        <taxon>Actinomycetota</taxon>
        <taxon>Actinomycetes</taxon>
        <taxon>Propionibacteriales</taxon>
        <taxon>Propionibacteriaceae</taxon>
        <taxon>Microlunatus</taxon>
    </lineage>
</organism>
<feature type="transmembrane region" description="Helical" evidence="1">
    <location>
        <begin position="85"/>
        <end position="108"/>
    </location>
</feature>
<name>A0ABS2RGY1_9ACTN</name>
<dbReference type="RefSeq" id="WP_204916836.1">
    <property type="nucleotide sequence ID" value="NZ_JAFBCF010000001.1"/>
</dbReference>
<comment type="caution">
    <text evidence="2">The sequence shown here is derived from an EMBL/GenBank/DDBJ whole genome shotgun (WGS) entry which is preliminary data.</text>
</comment>
<gene>
    <name evidence="2" type="ORF">JOE57_001190</name>
</gene>
<dbReference type="Proteomes" id="UP000704762">
    <property type="component" value="Unassembled WGS sequence"/>
</dbReference>
<keyword evidence="1" id="KW-0812">Transmembrane</keyword>
<protein>
    <submittedName>
        <fullName evidence="2">Uncharacterized protein</fullName>
    </submittedName>
</protein>
<keyword evidence="1" id="KW-0472">Membrane</keyword>